<evidence type="ECO:0000313" key="5">
    <source>
        <dbReference type="EMBL" id="SFU56862.1"/>
    </source>
</evidence>
<dbReference type="PANTHER" id="PTHR11124">
    <property type="entry name" value="VACUOLAR SORTING PROTEIN VPS29"/>
    <property type="match status" value="1"/>
</dbReference>
<dbReference type="Gene3D" id="3.60.21.10">
    <property type="match status" value="1"/>
</dbReference>
<dbReference type="Proteomes" id="UP000198817">
    <property type="component" value="Unassembled WGS sequence"/>
</dbReference>
<dbReference type="NCBIfam" id="TIGR00040">
    <property type="entry name" value="yfcE"/>
    <property type="match status" value="1"/>
</dbReference>
<keyword evidence="6" id="KW-1185">Reference proteome</keyword>
<evidence type="ECO:0000256" key="3">
    <source>
        <dbReference type="SAM" id="MobiDB-lite"/>
    </source>
</evidence>
<dbReference type="STRING" id="155865.SAMN05216515_11429"/>
<dbReference type="InterPro" id="IPR000979">
    <property type="entry name" value="Phosphodiesterase_MJ0936/Vps29"/>
</dbReference>
<dbReference type="InterPro" id="IPR029052">
    <property type="entry name" value="Metallo-depent_PP-like"/>
</dbReference>
<dbReference type="InterPro" id="IPR024654">
    <property type="entry name" value="Calcineurin-like_PHP_lpxH"/>
</dbReference>
<dbReference type="EC" id="3.1.4.-" evidence="2"/>
<name>A0A1I7H873_9FIRM</name>
<comment type="similarity">
    <text evidence="1 2">Belongs to the metallophosphoesterase superfamily. YfcE family.</text>
</comment>
<dbReference type="RefSeq" id="WP_090471302.1">
    <property type="nucleotide sequence ID" value="NZ_FOWF01000014.1"/>
</dbReference>
<feature type="domain" description="Calcineurin-like phosphoesterase" evidence="4">
    <location>
        <begin position="1"/>
        <end position="148"/>
    </location>
</feature>
<feature type="region of interest" description="Disordered" evidence="3">
    <location>
        <begin position="165"/>
        <end position="186"/>
    </location>
</feature>
<dbReference type="GO" id="GO:0046872">
    <property type="term" value="F:metal ion binding"/>
    <property type="evidence" value="ECO:0007669"/>
    <property type="project" value="UniProtKB-KW"/>
</dbReference>
<dbReference type="EMBL" id="FPBT01000013">
    <property type="protein sequence ID" value="SFU56862.1"/>
    <property type="molecule type" value="Genomic_DNA"/>
</dbReference>
<dbReference type="SUPFAM" id="SSF56300">
    <property type="entry name" value="Metallo-dependent phosphatases"/>
    <property type="match status" value="1"/>
</dbReference>
<dbReference type="AlphaFoldDB" id="A0A1I7H873"/>
<keyword evidence="2" id="KW-0479">Metal-binding</keyword>
<proteinExistence type="inferred from homology"/>
<comment type="cofactor">
    <cofactor evidence="2">
        <name>a divalent metal cation</name>
        <dbReference type="ChEBI" id="CHEBI:60240"/>
    </cofactor>
</comment>
<sequence length="197" mass="21298">MKLLVVSDTHGKTEKVRDVYEKISARDSIDALIHCGDYRRDAEELARILDIPVYGIPGNCDGGFRAEFLTVPTPAGNILVTHGHGEHVDYGLEELNQLALSLDCRCACFGHTHVPVQETSAEGILMVNPGSLTRPRDGSSDGSCAVLYAEPEGITASILHYDSIMKEPGSTSGGSRPPKKKARGGFLRKIMNYSDGQ</sequence>
<dbReference type="OrthoDB" id="9800565at2"/>
<evidence type="ECO:0000256" key="1">
    <source>
        <dbReference type="ARBA" id="ARBA00008950"/>
    </source>
</evidence>
<organism evidence="5 6">
    <name type="scientific">Eubacterium pyruvativorans</name>
    <dbReference type="NCBI Taxonomy" id="155865"/>
    <lineage>
        <taxon>Bacteria</taxon>
        <taxon>Bacillati</taxon>
        <taxon>Bacillota</taxon>
        <taxon>Clostridia</taxon>
        <taxon>Eubacteriales</taxon>
        <taxon>Eubacteriaceae</taxon>
        <taxon>Eubacterium</taxon>
    </lineage>
</organism>
<evidence type="ECO:0000256" key="2">
    <source>
        <dbReference type="RuleBase" id="RU362039"/>
    </source>
</evidence>
<dbReference type="Pfam" id="PF12850">
    <property type="entry name" value="Metallophos_2"/>
    <property type="match status" value="1"/>
</dbReference>
<accession>A0A1I7H873</accession>
<evidence type="ECO:0000313" key="6">
    <source>
        <dbReference type="Proteomes" id="UP000198817"/>
    </source>
</evidence>
<dbReference type="GO" id="GO:0016787">
    <property type="term" value="F:hydrolase activity"/>
    <property type="evidence" value="ECO:0007669"/>
    <property type="project" value="UniProtKB-UniRule"/>
</dbReference>
<gene>
    <name evidence="5" type="ORF">SAMN05216508_11329</name>
</gene>
<protein>
    <recommendedName>
        <fullName evidence="2">Phosphoesterase</fullName>
        <ecNumber evidence="2">3.1.4.-</ecNumber>
    </recommendedName>
</protein>
<reference evidence="5 6" key="1">
    <citation type="submission" date="2016-10" db="EMBL/GenBank/DDBJ databases">
        <authorList>
            <person name="de Groot N.N."/>
        </authorList>
    </citation>
    <scope>NUCLEOTIDE SEQUENCE [LARGE SCALE GENOMIC DNA]</scope>
    <source>
        <strain evidence="5 6">KHGC13</strain>
    </source>
</reference>
<evidence type="ECO:0000259" key="4">
    <source>
        <dbReference type="Pfam" id="PF12850"/>
    </source>
</evidence>